<keyword evidence="1" id="KW-0472">Membrane</keyword>
<reference evidence="2 3" key="1">
    <citation type="journal article" date="2020" name="Microorganisms">
        <title>Osmotic Adaptation and Compatible Solute Biosynthesis of Phototrophic Bacteria as Revealed from Genome Analyses.</title>
        <authorList>
            <person name="Imhoff J.F."/>
            <person name="Rahn T."/>
            <person name="Kunzel S."/>
            <person name="Keller A."/>
            <person name="Neulinger S.C."/>
        </authorList>
    </citation>
    <scope>NUCLEOTIDE SEQUENCE [LARGE SCALE GENOMIC DNA]</scope>
    <source>
        <strain evidence="2 3">DSM 15116</strain>
    </source>
</reference>
<proteinExistence type="predicted"/>
<organism evidence="2 3">
    <name type="scientific">Halorhodospira neutriphila</name>
    <dbReference type="NCBI Taxonomy" id="168379"/>
    <lineage>
        <taxon>Bacteria</taxon>
        <taxon>Pseudomonadati</taxon>
        <taxon>Pseudomonadota</taxon>
        <taxon>Gammaproteobacteria</taxon>
        <taxon>Chromatiales</taxon>
        <taxon>Ectothiorhodospiraceae</taxon>
        <taxon>Halorhodospira</taxon>
    </lineage>
</organism>
<gene>
    <name evidence="2" type="ORF">CKO13_06940</name>
</gene>
<comment type="caution">
    <text evidence="2">The sequence shown here is derived from an EMBL/GenBank/DDBJ whole genome shotgun (WGS) entry which is preliminary data.</text>
</comment>
<evidence type="ECO:0000313" key="2">
    <source>
        <dbReference type="EMBL" id="MBK1726760.1"/>
    </source>
</evidence>
<evidence type="ECO:0000256" key="1">
    <source>
        <dbReference type="SAM" id="Phobius"/>
    </source>
</evidence>
<sequence length="131" mass="14578">MQDETAPQESTPPPEAPGKAPWVVYALYLLSPLIALLGLAGAIVAYLSRGKGAAWVESHYTFQIRTFWIFVAAFVVAVVLNLLFIPGVGVAFMLAVYLWLLIRSVYGMSQLSRREPIPDPQAWLFGWQRRG</sequence>
<protein>
    <recommendedName>
        <fullName evidence="4">Transmembrane protein</fullName>
    </recommendedName>
</protein>
<dbReference type="Proteomes" id="UP000738126">
    <property type="component" value="Unassembled WGS sequence"/>
</dbReference>
<evidence type="ECO:0000313" key="3">
    <source>
        <dbReference type="Proteomes" id="UP000738126"/>
    </source>
</evidence>
<keyword evidence="3" id="KW-1185">Reference proteome</keyword>
<accession>A0ABS1E7P0</accession>
<evidence type="ECO:0008006" key="4">
    <source>
        <dbReference type="Google" id="ProtNLM"/>
    </source>
</evidence>
<keyword evidence="1" id="KW-1133">Transmembrane helix</keyword>
<keyword evidence="1" id="KW-0812">Transmembrane</keyword>
<feature type="transmembrane region" description="Helical" evidence="1">
    <location>
        <begin position="22"/>
        <end position="47"/>
    </location>
</feature>
<feature type="transmembrane region" description="Helical" evidence="1">
    <location>
        <begin position="67"/>
        <end position="84"/>
    </location>
</feature>
<dbReference type="EMBL" id="NRSH01000065">
    <property type="protein sequence ID" value="MBK1726760.1"/>
    <property type="molecule type" value="Genomic_DNA"/>
</dbReference>
<dbReference type="RefSeq" id="WP_200258585.1">
    <property type="nucleotide sequence ID" value="NZ_NRSH01000065.1"/>
</dbReference>
<name>A0ABS1E7P0_9GAMM</name>